<dbReference type="EMBL" id="MFBF01000027">
    <property type="protein sequence ID" value="OGD90993.1"/>
    <property type="molecule type" value="Genomic_DNA"/>
</dbReference>
<name>A0A1F5GGK6_9BACT</name>
<dbReference type="AlphaFoldDB" id="A0A1F5GGK6"/>
<organism evidence="2 3">
    <name type="scientific">Candidatus Curtissbacteria bacterium RIFCSPHIGHO2_02_FULL_42_15</name>
    <dbReference type="NCBI Taxonomy" id="1797716"/>
    <lineage>
        <taxon>Bacteria</taxon>
        <taxon>Candidatus Curtissiibacteriota</taxon>
    </lineage>
</organism>
<dbReference type="Proteomes" id="UP000177124">
    <property type="component" value="Unassembled WGS sequence"/>
</dbReference>
<evidence type="ECO:0000313" key="2">
    <source>
        <dbReference type="EMBL" id="OGD90993.1"/>
    </source>
</evidence>
<accession>A0A1F5GGK6</accession>
<keyword evidence="1" id="KW-0472">Membrane</keyword>
<keyword evidence="1" id="KW-0812">Transmembrane</keyword>
<evidence type="ECO:0000256" key="1">
    <source>
        <dbReference type="SAM" id="Phobius"/>
    </source>
</evidence>
<protein>
    <submittedName>
        <fullName evidence="2">Uncharacterized protein</fullName>
    </submittedName>
</protein>
<sequence>MPALPKIPRGFITNFQGAVPDFVEHTQFIFLLVASALIVLTTSIFLIGIGGFHRPKPQPFPNAEFTFSSTSWEAKYNDYLEKARTAGDPGQAAVYFQKALFTLSADYNRAPSSQKREFLIKLAAFIKTNYPEYSQSVDFEIPCRQTSCGAVFSYSEGLAQIKSGVEAGENLNPQLKEAILINLENAALAAGKGDNKQEFTALTSVFGTLKGEWQRSQDENIKILAEKTLALMKEVDTQSYQAGQEVELYKL</sequence>
<gene>
    <name evidence="2" type="ORF">A3D07_01255</name>
</gene>
<comment type="caution">
    <text evidence="2">The sequence shown here is derived from an EMBL/GenBank/DDBJ whole genome shotgun (WGS) entry which is preliminary data.</text>
</comment>
<reference evidence="2 3" key="1">
    <citation type="journal article" date="2016" name="Nat. Commun.">
        <title>Thousands of microbial genomes shed light on interconnected biogeochemical processes in an aquifer system.</title>
        <authorList>
            <person name="Anantharaman K."/>
            <person name="Brown C.T."/>
            <person name="Hug L.A."/>
            <person name="Sharon I."/>
            <person name="Castelle C.J."/>
            <person name="Probst A.J."/>
            <person name="Thomas B.C."/>
            <person name="Singh A."/>
            <person name="Wilkins M.J."/>
            <person name="Karaoz U."/>
            <person name="Brodie E.L."/>
            <person name="Williams K.H."/>
            <person name="Hubbard S.S."/>
            <person name="Banfield J.F."/>
        </authorList>
    </citation>
    <scope>NUCLEOTIDE SEQUENCE [LARGE SCALE GENOMIC DNA]</scope>
</reference>
<proteinExistence type="predicted"/>
<evidence type="ECO:0000313" key="3">
    <source>
        <dbReference type="Proteomes" id="UP000177124"/>
    </source>
</evidence>
<keyword evidence="1" id="KW-1133">Transmembrane helix</keyword>
<feature type="transmembrane region" description="Helical" evidence="1">
    <location>
        <begin position="28"/>
        <end position="52"/>
    </location>
</feature>
<dbReference type="STRING" id="1797716.A3D07_01255"/>